<dbReference type="InterPro" id="IPR014729">
    <property type="entry name" value="Rossmann-like_a/b/a_fold"/>
</dbReference>
<keyword evidence="7" id="KW-0067">ATP-binding</keyword>
<accession>A0A382RZ06</accession>
<dbReference type="EC" id="2.7.7.3" evidence="1"/>
<dbReference type="PANTHER" id="PTHR21342">
    <property type="entry name" value="PHOSPHOPANTETHEINE ADENYLYLTRANSFERASE"/>
    <property type="match status" value="1"/>
</dbReference>
<evidence type="ECO:0000313" key="12">
    <source>
        <dbReference type="EMBL" id="SVD01881.1"/>
    </source>
</evidence>
<dbReference type="GO" id="GO:0004595">
    <property type="term" value="F:pantetheine-phosphate adenylyltransferase activity"/>
    <property type="evidence" value="ECO:0007669"/>
    <property type="project" value="UniProtKB-EC"/>
</dbReference>
<evidence type="ECO:0000256" key="10">
    <source>
        <dbReference type="ARBA" id="ARBA00029346"/>
    </source>
</evidence>
<evidence type="ECO:0000256" key="4">
    <source>
        <dbReference type="ARBA" id="ARBA00022679"/>
    </source>
</evidence>
<evidence type="ECO:0000256" key="2">
    <source>
        <dbReference type="ARBA" id="ARBA00013868"/>
    </source>
</evidence>
<comment type="catalytic activity">
    <reaction evidence="10">
        <text>(R)-4'-phosphopantetheine + ATP + H(+) = 3'-dephospho-CoA + diphosphate</text>
        <dbReference type="Rhea" id="RHEA:19801"/>
        <dbReference type="ChEBI" id="CHEBI:15378"/>
        <dbReference type="ChEBI" id="CHEBI:30616"/>
        <dbReference type="ChEBI" id="CHEBI:33019"/>
        <dbReference type="ChEBI" id="CHEBI:57328"/>
        <dbReference type="ChEBI" id="CHEBI:61723"/>
        <dbReference type="EC" id="2.7.7.3"/>
    </reaction>
</comment>
<sequence length="159" mass="18106">MNRAIYPGSFDPITLGHLNIIERALDVYEGLVVLLAVNPSKKSWFTVEENLEMVREATSHWPQVEVDSTTGLLVDYARQRGIRQAVRGLRAVTDFDAEFSMALTNRNMWDEFDTVYLMTSAEYMFLRSSTVKQIAQHGGDISRFVPSSVEVRLRARFGN</sequence>
<dbReference type="GO" id="GO:0015937">
    <property type="term" value="P:coenzyme A biosynthetic process"/>
    <property type="evidence" value="ECO:0007669"/>
    <property type="project" value="UniProtKB-KW"/>
</dbReference>
<dbReference type="PRINTS" id="PR01020">
    <property type="entry name" value="LPSBIOSNTHSS"/>
</dbReference>
<dbReference type="InterPro" id="IPR004821">
    <property type="entry name" value="Cyt_trans-like"/>
</dbReference>
<evidence type="ECO:0000256" key="5">
    <source>
        <dbReference type="ARBA" id="ARBA00022695"/>
    </source>
</evidence>
<proteinExistence type="inferred from homology"/>
<keyword evidence="6" id="KW-0547">Nucleotide-binding</keyword>
<dbReference type="NCBIfam" id="TIGR01510">
    <property type="entry name" value="coaD_prev_kdtB"/>
    <property type="match status" value="1"/>
</dbReference>
<evidence type="ECO:0000256" key="3">
    <source>
        <dbReference type="ARBA" id="ARBA00022490"/>
    </source>
</evidence>
<organism evidence="12">
    <name type="scientific">marine metagenome</name>
    <dbReference type="NCBI Taxonomy" id="408172"/>
    <lineage>
        <taxon>unclassified sequences</taxon>
        <taxon>metagenomes</taxon>
        <taxon>ecological metagenomes</taxon>
    </lineage>
</organism>
<dbReference type="PANTHER" id="PTHR21342:SF1">
    <property type="entry name" value="PHOSPHOPANTETHEINE ADENYLYLTRANSFERASE"/>
    <property type="match status" value="1"/>
</dbReference>
<dbReference type="Pfam" id="PF01467">
    <property type="entry name" value="CTP_transf_like"/>
    <property type="match status" value="1"/>
</dbReference>
<evidence type="ECO:0000259" key="11">
    <source>
        <dbReference type="Pfam" id="PF01467"/>
    </source>
</evidence>
<gene>
    <name evidence="12" type="ORF">METZ01_LOCUS354735</name>
</gene>
<dbReference type="AlphaFoldDB" id="A0A382RZ06"/>
<dbReference type="EMBL" id="UINC01124614">
    <property type="protein sequence ID" value="SVD01881.1"/>
    <property type="molecule type" value="Genomic_DNA"/>
</dbReference>
<dbReference type="InterPro" id="IPR001980">
    <property type="entry name" value="PPAT"/>
</dbReference>
<evidence type="ECO:0000256" key="7">
    <source>
        <dbReference type="ARBA" id="ARBA00022840"/>
    </source>
</evidence>
<reference evidence="12" key="1">
    <citation type="submission" date="2018-05" db="EMBL/GenBank/DDBJ databases">
        <authorList>
            <person name="Lanie J.A."/>
            <person name="Ng W.-L."/>
            <person name="Kazmierczak K.M."/>
            <person name="Andrzejewski T.M."/>
            <person name="Davidsen T.M."/>
            <person name="Wayne K.J."/>
            <person name="Tettelin H."/>
            <person name="Glass J.I."/>
            <person name="Rusch D."/>
            <person name="Podicherti R."/>
            <person name="Tsui H.-C.T."/>
            <person name="Winkler M.E."/>
        </authorList>
    </citation>
    <scope>NUCLEOTIDE SEQUENCE</scope>
</reference>
<evidence type="ECO:0000256" key="6">
    <source>
        <dbReference type="ARBA" id="ARBA00022741"/>
    </source>
</evidence>
<feature type="domain" description="Cytidyltransferase-like" evidence="11">
    <location>
        <begin position="5"/>
        <end position="133"/>
    </location>
</feature>
<keyword evidence="3" id="KW-0963">Cytoplasm</keyword>
<keyword evidence="8" id="KW-0460">Magnesium</keyword>
<evidence type="ECO:0000256" key="1">
    <source>
        <dbReference type="ARBA" id="ARBA00012392"/>
    </source>
</evidence>
<dbReference type="GO" id="GO:0005524">
    <property type="term" value="F:ATP binding"/>
    <property type="evidence" value="ECO:0007669"/>
    <property type="project" value="UniProtKB-KW"/>
</dbReference>
<dbReference type="NCBIfam" id="TIGR00125">
    <property type="entry name" value="cyt_tran_rel"/>
    <property type="match status" value="1"/>
</dbReference>
<dbReference type="HAMAP" id="MF_00151">
    <property type="entry name" value="PPAT_bact"/>
    <property type="match status" value="1"/>
</dbReference>
<keyword evidence="5" id="KW-0548">Nucleotidyltransferase</keyword>
<dbReference type="Gene3D" id="3.40.50.620">
    <property type="entry name" value="HUPs"/>
    <property type="match status" value="1"/>
</dbReference>
<evidence type="ECO:0000256" key="8">
    <source>
        <dbReference type="ARBA" id="ARBA00022842"/>
    </source>
</evidence>
<name>A0A382RZ06_9ZZZZ</name>
<keyword evidence="4" id="KW-0808">Transferase</keyword>
<protein>
    <recommendedName>
        <fullName evidence="2">Phosphopantetheine adenylyltransferase</fullName>
        <ecNumber evidence="1">2.7.7.3</ecNumber>
    </recommendedName>
</protein>
<keyword evidence="9" id="KW-0173">Coenzyme A biosynthesis</keyword>
<evidence type="ECO:0000256" key="9">
    <source>
        <dbReference type="ARBA" id="ARBA00022993"/>
    </source>
</evidence>
<dbReference type="SUPFAM" id="SSF52374">
    <property type="entry name" value="Nucleotidylyl transferase"/>
    <property type="match status" value="1"/>
</dbReference>
<dbReference type="CDD" id="cd02163">
    <property type="entry name" value="PPAT"/>
    <property type="match status" value="1"/>
</dbReference>